<dbReference type="GO" id="GO:0030286">
    <property type="term" value="C:dynein complex"/>
    <property type="evidence" value="ECO:0007669"/>
    <property type="project" value="InterPro"/>
</dbReference>
<evidence type="ECO:0000313" key="2">
    <source>
        <dbReference type="Proteomes" id="UP000265618"/>
    </source>
</evidence>
<dbReference type="Gene3D" id="1.20.58.1120">
    <property type="match status" value="1"/>
</dbReference>
<sequence>LSSLQRKAIGALITIDVHSRDVLDNLIKDNITTPTSFGWSKQLRYYYDETDREVVLRQSNATFTYRCEYLGASMRLVITPLTDR</sequence>
<dbReference type="PANTHER" id="PTHR45703">
    <property type="entry name" value="DYNEIN HEAVY CHAIN"/>
    <property type="match status" value="1"/>
</dbReference>
<dbReference type="PANTHER" id="PTHR45703:SF36">
    <property type="entry name" value="DYNEIN HEAVY CHAIN, CYTOPLASMIC"/>
    <property type="match status" value="1"/>
</dbReference>
<dbReference type="GO" id="GO:0051959">
    <property type="term" value="F:dynein light intermediate chain binding"/>
    <property type="evidence" value="ECO:0007669"/>
    <property type="project" value="InterPro"/>
</dbReference>
<organism evidence="1 2">
    <name type="scientific">Kipferlia bialata</name>
    <dbReference type="NCBI Taxonomy" id="797122"/>
    <lineage>
        <taxon>Eukaryota</taxon>
        <taxon>Metamonada</taxon>
        <taxon>Carpediemonas-like organisms</taxon>
        <taxon>Kipferlia</taxon>
    </lineage>
</organism>
<dbReference type="OrthoDB" id="447173at2759"/>
<dbReference type="Proteomes" id="UP000265618">
    <property type="component" value="Unassembled WGS sequence"/>
</dbReference>
<feature type="non-terminal residue" evidence="1">
    <location>
        <position position="84"/>
    </location>
</feature>
<dbReference type="EMBL" id="BDIP01008888">
    <property type="protein sequence ID" value="GIQ92063.1"/>
    <property type="molecule type" value="Genomic_DNA"/>
</dbReference>
<accession>A0A9K3DDP2</accession>
<dbReference type="GO" id="GO:0045505">
    <property type="term" value="F:dynein intermediate chain binding"/>
    <property type="evidence" value="ECO:0007669"/>
    <property type="project" value="InterPro"/>
</dbReference>
<feature type="non-terminal residue" evidence="1">
    <location>
        <position position="1"/>
    </location>
</feature>
<dbReference type="AlphaFoldDB" id="A0A9K3DDP2"/>
<keyword evidence="2" id="KW-1185">Reference proteome</keyword>
<dbReference type="InterPro" id="IPR026983">
    <property type="entry name" value="DHC"/>
</dbReference>
<name>A0A9K3DDP2_9EUKA</name>
<gene>
    <name evidence="1" type="ORF">KIPB_015615</name>
</gene>
<dbReference type="GO" id="GO:0007018">
    <property type="term" value="P:microtubule-based movement"/>
    <property type="evidence" value="ECO:0007669"/>
    <property type="project" value="InterPro"/>
</dbReference>
<proteinExistence type="predicted"/>
<reference evidence="1 2" key="1">
    <citation type="journal article" date="2018" name="PLoS ONE">
        <title>The draft genome of Kipferlia bialata reveals reductive genome evolution in fornicate parasites.</title>
        <authorList>
            <person name="Tanifuji G."/>
            <person name="Takabayashi S."/>
            <person name="Kume K."/>
            <person name="Takagi M."/>
            <person name="Nakayama T."/>
            <person name="Kamikawa R."/>
            <person name="Inagaki Y."/>
            <person name="Hashimoto T."/>
        </authorList>
    </citation>
    <scope>NUCLEOTIDE SEQUENCE [LARGE SCALE GENOMIC DNA]</scope>
    <source>
        <strain evidence="1">NY0173</strain>
    </source>
</reference>
<comment type="caution">
    <text evidence="1">The sequence shown here is derived from an EMBL/GenBank/DDBJ whole genome shotgun (WGS) entry which is preliminary data.</text>
</comment>
<protein>
    <submittedName>
        <fullName evidence="1">Dynein heavy chain</fullName>
    </submittedName>
</protein>
<evidence type="ECO:0000313" key="1">
    <source>
        <dbReference type="EMBL" id="GIQ92063.1"/>
    </source>
</evidence>